<name>A0A830FGY1_9EURY</name>
<organism evidence="2 3">
    <name type="scientific">Halocalculus aciditolerans</name>
    <dbReference type="NCBI Taxonomy" id="1383812"/>
    <lineage>
        <taxon>Archaea</taxon>
        <taxon>Methanobacteriati</taxon>
        <taxon>Methanobacteriota</taxon>
        <taxon>Stenosarchaea group</taxon>
        <taxon>Halobacteria</taxon>
        <taxon>Halobacteriales</taxon>
        <taxon>Halobacteriaceae</taxon>
        <taxon>Halocalculus</taxon>
    </lineage>
</organism>
<feature type="transmembrane region" description="Helical" evidence="1">
    <location>
        <begin position="61"/>
        <end position="81"/>
    </location>
</feature>
<evidence type="ECO:0000256" key="1">
    <source>
        <dbReference type="SAM" id="Phobius"/>
    </source>
</evidence>
<keyword evidence="1" id="KW-0472">Membrane</keyword>
<keyword evidence="3" id="KW-1185">Reference proteome</keyword>
<reference evidence="2" key="1">
    <citation type="journal article" date="2014" name="Int. J. Syst. Evol. Microbiol.">
        <title>Complete genome sequence of Corynebacterium casei LMG S-19264T (=DSM 44701T), isolated from a smear-ripened cheese.</title>
        <authorList>
            <consortium name="US DOE Joint Genome Institute (JGI-PGF)"/>
            <person name="Walter F."/>
            <person name="Albersmeier A."/>
            <person name="Kalinowski J."/>
            <person name="Ruckert C."/>
        </authorList>
    </citation>
    <scope>NUCLEOTIDE SEQUENCE</scope>
    <source>
        <strain evidence="2">JCM 19596</strain>
    </source>
</reference>
<dbReference type="AlphaFoldDB" id="A0A830FGY1"/>
<reference evidence="2" key="2">
    <citation type="submission" date="2020-09" db="EMBL/GenBank/DDBJ databases">
        <authorList>
            <person name="Sun Q."/>
            <person name="Ohkuma M."/>
        </authorList>
    </citation>
    <scope>NUCLEOTIDE SEQUENCE</scope>
    <source>
        <strain evidence="2">JCM 19596</strain>
    </source>
</reference>
<feature type="transmembrane region" description="Helical" evidence="1">
    <location>
        <begin position="12"/>
        <end position="41"/>
    </location>
</feature>
<accession>A0A830FGY1</accession>
<dbReference type="Proteomes" id="UP000607197">
    <property type="component" value="Unassembled WGS sequence"/>
</dbReference>
<evidence type="ECO:0000313" key="3">
    <source>
        <dbReference type="Proteomes" id="UP000607197"/>
    </source>
</evidence>
<sequence length="97" mass="10772">MSDKKKYEVSSWPVIGGVIAVLGHFQGIGLMSGIDMLVHLVLEWFPFVSLASSKFAGRLDWLPRELTTKIVIGMALVVLLWRGSKAAKSTYDRFTDS</sequence>
<gene>
    <name evidence="2" type="ORF">GCM10009039_34410</name>
</gene>
<dbReference type="EMBL" id="BMPG01000010">
    <property type="protein sequence ID" value="GGL73424.1"/>
    <property type="molecule type" value="Genomic_DNA"/>
</dbReference>
<keyword evidence="1" id="KW-0812">Transmembrane</keyword>
<comment type="caution">
    <text evidence="2">The sequence shown here is derived from an EMBL/GenBank/DDBJ whole genome shotgun (WGS) entry which is preliminary data.</text>
</comment>
<proteinExistence type="predicted"/>
<keyword evidence="1" id="KW-1133">Transmembrane helix</keyword>
<evidence type="ECO:0000313" key="2">
    <source>
        <dbReference type="EMBL" id="GGL73424.1"/>
    </source>
</evidence>
<protein>
    <submittedName>
        <fullName evidence="2">Uncharacterized protein</fullName>
    </submittedName>
</protein>